<dbReference type="Proteomes" id="UP000306192">
    <property type="component" value="Unassembled WGS sequence"/>
</dbReference>
<dbReference type="GO" id="GO:0046872">
    <property type="term" value="F:metal ion binding"/>
    <property type="evidence" value="ECO:0007669"/>
    <property type="project" value="UniProtKB-KW"/>
</dbReference>
<evidence type="ECO:0000256" key="2">
    <source>
        <dbReference type="ARBA" id="ARBA00022475"/>
    </source>
</evidence>
<comment type="similarity">
    <text evidence="7 10">Belongs to the fluoride channel Fluc/FEX (TC 1.A.43) family.</text>
</comment>
<dbReference type="PANTHER" id="PTHR28259">
    <property type="entry name" value="FLUORIDE EXPORT PROTEIN 1-RELATED"/>
    <property type="match status" value="1"/>
</dbReference>
<evidence type="ECO:0000256" key="8">
    <source>
        <dbReference type="ARBA" id="ARBA00035585"/>
    </source>
</evidence>
<accession>A0A4T2C6D3</accession>
<keyword evidence="4 10" id="KW-1133">Transmembrane helix</keyword>
<dbReference type="EMBL" id="QYRT01000005">
    <property type="protein sequence ID" value="TIH39975.1"/>
    <property type="molecule type" value="Genomic_DNA"/>
</dbReference>
<evidence type="ECO:0000313" key="11">
    <source>
        <dbReference type="EMBL" id="TIH39975.1"/>
    </source>
</evidence>
<evidence type="ECO:0000256" key="1">
    <source>
        <dbReference type="ARBA" id="ARBA00004651"/>
    </source>
</evidence>
<protein>
    <recommendedName>
        <fullName evidence="10">Fluoride-specific ion channel FluC</fullName>
    </recommendedName>
</protein>
<keyword evidence="5 10" id="KW-0472">Membrane</keyword>
<dbReference type="OrthoDB" id="4408652at2"/>
<evidence type="ECO:0000256" key="9">
    <source>
        <dbReference type="ARBA" id="ARBA00049940"/>
    </source>
</evidence>
<keyword evidence="10" id="KW-0813">Transport</keyword>
<gene>
    <name evidence="10 11" type="primary">crcB</name>
    <name evidence="10" type="synonym">fluC</name>
    <name evidence="11" type="ORF">D4765_04050</name>
</gene>
<dbReference type="PANTHER" id="PTHR28259:SF1">
    <property type="entry name" value="FLUORIDE EXPORT PROTEIN 1-RELATED"/>
    <property type="match status" value="1"/>
</dbReference>
<dbReference type="InterPro" id="IPR003691">
    <property type="entry name" value="FluC"/>
</dbReference>
<evidence type="ECO:0000256" key="7">
    <source>
        <dbReference type="ARBA" id="ARBA00035120"/>
    </source>
</evidence>
<dbReference type="NCBIfam" id="TIGR00494">
    <property type="entry name" value="crcB"/>
    <property type="match status" value="1"/>
</dbReference>
<keyword evidence="10" id="KW-0479">Metal-binding</keyword>
<dbReference type="HAMAP" id="MF_00454">
    <property type="entry name" value="FluC"/>
    <property type="match status" value="1"/>
</dbReference>
<evidence type="ECO:0000256" key="10">
    <source>
        <dbReference type="HAMAP-Rule" id="MF_00454"/>
    </source>
</evidence>
<feature type="transmembrane region" description="Helical" evidence="10">
    <location>
        <begin position="69"/>
        <end position="88"/>
    </location>
</feature>
<keyword evidence="2 10" id="KW-1003">Cell membrane</keyword>
<feature type="transmembrane region" description="Helical" evidence="10">
    <location>
        <begin position="37"/>
        <end position="57"/>
    </location>
</feature>
<dbReference type="GO" id="GO:0005886">
    <property type="term" value="C:plasma membrane"/>
    <property type="evidence" value="ECO:0007669"/>
    <property type="project" value="UniProtKB-SubCell"/>
</dbReference>
<dbReference type="GO" id="GO:0140114">
    <property type="term" value="P:cellular detoxification of fluoride"/>
    <property type="evidence" value="ECO:0007669"/>
    <property type="project" value="UniProtKB-UniRule"/>
</dbReference>
<name>A0A4T2C6D3_9MICO</name>
<keyword evidence="3 10" id="KW-0812">Transmembrane</keyword>
<comment type="subcellular location">
    <subcellularLocation>
        <location evidence="1 10">Cell membrane</location>
        <topology evidence="1 10">Multi-pass membrane protein</topology>
    </subcellularLocation>
</comment>
<evidence type="ECO:0000256" key="5">
    <source>
        <dbReference type="ARBA" id="ARBA00023136"/>
    </source>
</evidence>
<proteinExistence type="inferred from homology"/>
<organism evidence="11 12">
    <name type="scientific">Subtercola vilae</name>
    <dbReference type="NCBI Taxonomy" id="2056433"/>
    <lineage>
        <taxon>Bacteria</taxon>
        <taxon>Bacillati</taxon>
        <taxon>Actinomycetota</taxon>
        <taxon>Actinomycetes</taxon>
        <taxon>Micrococcales</taxon>
        <taxon>Microbacteriaceae</taxon>
        <taxon>Subtercola</taxon>
    </lineage>
</organism>
<evidence type="ECO:0000313" key="12">
    <source>
        <dbReference type="Proteomes" id="UP000306192"/>
    </source>
</evidence>
<dbReference type="Pfam" id="PF02537">
    <property type="entry name" value="CRCB"/>
    <property type="match status" value="1"/>
</dbReference>
<feature type="binding site" evidence="10">
    <location>
        <position position="83"/>
    </location>
    <ligand>
        <name>Na(+)</name>
        <dbReference type="ChEBI" id="CHEBI:29101"/>
        <note>structural</note>
    </ligand>
</feature>
<evidence type="ECO:0000256" key="4">
    <source>
        <dbReference type="ARBA" id="ARBA00022989"/>
    </source>
</evidence>
<reference evidence="11 12" key="1">
    <citation type="journal article" date="2019" name="Microorganisms">
        <title>Systematic Affiliation and Genome Analysis of Subtercola vilae DB165(T) with Particular Emphasis on Cold Adaptation of an Isolate from a High-Altitude Cold Volcano Lake.</title>
        <authorList>
            <person name="Villalobos A.S."/>
            <person name="Wiese J."/>
            <person name="Imhoff J.F."/>
            <person name="Dorador C."/>
            <person name="Keller A."/>
            <person name="Hentschel U."/>
        </authorList>
    </citation>
    <scope>NUCLEOTIDE SEQUENCE [LARGE SCALE GENOMIC DNA]</scope>
    <source>
        <strain evidence="11 12">DB165</strain>
    </source>
</reference>
<feature type="transmembrane region" description="Helical" evidence="10">
    <location>
        <begin position="108"/>
        <end position="129"/>
    </location>
</feature>
<keyword evidence="10" id="KW-0915">Sodium</keyword>
<comment type="activity regulation">
    <text evidence="10">Na(+) is not transported, but it plays an essential structural role and its presence is essential for fluoride channel function.</text>
</comment>
<evidence type="ECO:0000256" key="3">
    <source>
        <dbReference type="ARBA" id="ARBA00022692"/>
    </source>
</evidence>
<comment type="catalytic activity">
    <reaction evidence="8">
        <text>fluoride(in) = fluoride(out)</text>
        <dbReference type="Rhea" id="RHEA:76159"/>
        <dbReference type="ChEBI" id="CHEBI:17051"/>
    </reaction>
    <physiologicalReaction direction="left-to-right" evidence="8">
        <dbReference type="Rhea" id="RHEA:76160"/>
    </physiologicalReaction>
</comment>
<keyword evidence="6 10" id="KW-0407">Ion channel</keyword>
<comment type="caution">
    <text evidence="11">The sequence shown here is derived from an EMBL/GenBank/DDBJ whole genome shotgun (WGS) entry which is preliminary data.</text>
</comment>
<keyword evidence="10" id="KW-0406">Ion transport</keyword>
<keyword evidence="12" id="KW-1185">Reference proteome</keyword>
<evidence type="ECO:0000256" key="6">
    <source>
        <dbReference type="ARBA" id="ARBA00023303"/>
    </source>
</evidence>
<dbReference type="AlphaFoldDB" id="A0A4T2C6D3"/>
<comment type="function">
    <text evidence="9 10">Fluoride-specific ion channel. Important for reducing fluoride concentration in the cell, thus reducing its toxicity.</text>
</comment>
<sequence length="139" mass="14323">MHLRPSSLGLVALGGAVGTAARYLLSAAYPAIDGLPVTTFGINLMGAFLLGVLLESLSRRGSDAGRRRALRLLLGTGVMGGFTTYSALSVDTVTLLGAGRILEGILYALGTVVLGALASIGGIALSSWLHTRRRRMPAS</sequence>
<dbReference type="GO" id="GO:0062054">
    <property type="term" value="F:fluoride channel activity"/>
    <property type="evidence" value="ECO:0007669"/>
    <property type="project" value="UniProtKB-UniRule"/>
</dbReference>
<feature type="binding site" evidence="10">
    <location>
        <position position="80"/>
    </location>
    <ligand>
        <name>Na(+)</name>
        <dbReference type="ChEBI" id="CHEBI:29101"/>
        <note>structural</note>
    </ligand>
</feature>